<dbReference type="SUPFAM" id="SSF50346">
    <property type="entry name" value="PRC-barrel domain"/>
    <property type="match status" value="2"/>
</dbReference>
<evidence type="ECO:0000313" key="3">
    <source>
        <dbReference type="EMBL" id="PQO40028.1"/>
    </source>
</evidence>
<sequence length="317" mass="34309">MLRKVLSKGETTMKRLWMTSGLAAAMLISAPVLADDTTPAADNGVSVKVDAERKTDADRNAATQTKVFTGSDLVGMTVKNSEGENLGTINDAVVDLNSGEIRYVAISFGGFAGIGDKLFAVPYKAVAVHHGDSPYVEFDVTEKTLENAKGFDEEKWPDFGDAKWVMMNDRAYDFERENKVNEGRLATAEADSPVDVTAMRLSTLSGITVKNNDGESIGSISDAALNATKGKVEYVALSFGGFAGIGDKLFAVPLDALKFQKGKNENFLVMNVTEQELEKRQGFDQSNWPHHADSAWTGKTLLKDRKINVDVNVGGQK</sequence>
<evidence type="ECO:0000259" key="2">
    <source>
        <dbReference type="Pfam" id="PF05239"/>
    </source>
</evidence>
<proteinExistence type="predicted"/>
<comment type="caution">
    <text evidence="3">The sequence shown here is derived from an EMBL/GenBank/DDBJ whole genome shotgun (WGS) entry which is preliminary data.</text>
</comment>
<protein>
    <recommendedName>
        <fullName evidence="2">PRC-barrel domain-containing protein</fullName>
    </recommendedName>
</protein>
<organism evidence="3 4">
    <name type="scientific">Blastopirellula marina</name>
    <dbReference type="NCBI Taxonomy" id="124"/>
    <lineage>
        <taxon>Bacteria</taxon>
        <taxon>Pseudomonadati</taxon>
        <taxon>Planctomycetota</taxon>
        <taxon>Planctomycetia</taxon>
        <taxon>Pirellulales</taxon>
        <taxon>Pirellulaceae</taxon>
        <taxon>Blastopirellula</taxon>
    </lineage>
</organism>
<name>A0A2S8G6E1_9BACT</name>
<dbReference type="InterPro" id="IPR027275">
    <property type="entry name" value="PRC-brl_dom"/>
</dbReference>
<dbReference type="AlphaFoldDB" id="A0A2S8G6E1"/>
<dbReference type="Proteomes" id="UP000239388">
    <property type="component" value="Unassembled WGS sequence"/>
</dbReference>
<dbReference type="PANTHER" id="PTHR36505">
    <property type="entry name" value="BLR1072 PROTEIN"/>
    <property type="match status" value="1"/>
</dbReference>
<feature type="chain" id="PRO_5015655265" description="PRC-barrel domain-containing protein" evidence="1">
    <location>
        <begin position="35"/>
        <end position="317"/>
    </location>
</feature>
<evidence type="ECO:0000313" key="4">
    <source>
        <dbReference type="Proteomes" id="UP000239388"/>
    </source>
</evidence>
<feature type="signal peptide" evidence="1">
    <location>
        <begin position="1"/>
        <end position="34"/>
    </location>
</feature>
<dbReference type="InterPro" id="IPR011033">
    <property type="entry name" value="PRC_barrel-like_sf"/>
</dbReference>
<dbReference type="EMBL" id="PUIB01000010">
    <property type="protein sequence ID" value="PQO40028.1"/>
    <property type="molecule type" value="Genomic_DNA"/>
</dbReference>
<evidence type="ECO:0000256" key="1">
    <source>
        <dbReference type="SAM" id="SignalP"/>
    </source>
</evidence>
<dbReference type="Pfam" id="PF05239">
    <property type="entry name" value="PRC"/>
    <property type="match status" value="2"/>
</dbReference>
<dbReference type="PANTHER" id="PTHR36505:SF1">
    <property type="entry name" value="BLR1072 PROTEIN"/>
    <property type="match status" value="1"/>
</dbReference>
<keyword evidence="1" id="KW-0732">Signal</keyword>
<dbReference type="Gene3D" id="2.30.30.240">
    <property type="entry name" value="PRC-barrel domain"/>
    <property type="match status" value="2"/>
</dbReference>
<accession>A0A2S8G6E1</accession>
<feature type="domain" description="PRC-barrel" evidence="2">
    <location>
        <begin position="67"/>
        <end position="128"/>
    </location>
</feature>
<reference evidence="3 4" key="1">
    <citation type="submission" date="2018-02" db="EMBL/GenBank/DDBJ databases">
        <title>Comparative genomes isolates from brazilian mangrove.</title>
        <authorList>
            <person name="Araujo J.E."/>
            <person name="Taketani R.G."/>
            <person name="Silva M.C.P."/>
            <person name="Loureco M.V."/>
            <person name="Andreote F.D."/>
        </authorList>
    </citation>
    <scope>NUCLEOTIDE SEQUENCE [LARGE SCALE GENOMIC DNA]</scope>
    <source>
        <strain evidence="3 4">NAP PRIS-MGV</strain>
    </source>
</reference>
<feature type="domain" description="PRC-barrel" evidence="2">
    <location>
        <begin position="198"/>
        <end position="274"/>
    </location>
</feature>
<gene>
    <name evidence="3" type="ORF">C5Y98_06845</name>
</gene>